<reference evidence="1" key="1">
    <citation type="journal article" date="2023" name="bioRxiv">
        <title>Scaffold-level genome assemblies of two parasitoid biocontrol wasps reveal the parthenogenesis mechanism and an associated novel virus.</title>
        <authorList>
            <person name="Inwood S."/>
            <person name="Skelly J."/>
            <person name="Guhlin J."/>
            <person name="Harrop T."/>
            <person name="Goldson S."/>
            <person name="Dearden P."/>
        </authorList>
    </citation>
    <scope>NUCLEOTIDE SEQUENCE</scope>
    <source>
        <strain evidence="1">Lincoln</strain>
        <tissue evidence="1">Whole body</tissue>
    </source>
</reference>
<gene>
    <name evidence="1" type="ORF">PV327_006828</name>
</gene>
<reference evidence="1" key="2">
    <citation type="submission" date="2023-03" db="EMBL/GenBank/DDBJ databases">
        <authorList>
            <person name="Inwood S.N."/>
            <person name="Skelly J.G."/>
            <person name="Guhlin J."/>
            <person name="Harrop T.W.R."/>
            <person name="Goldson S.G."/>
            <person name="Dearden P.K."/>
        </authorList>
    </citation>
    <scope>NUCLEOTIDE SEQUENCE</scope>
    <source>
        <strain evidence="1">Lincoln</strain>
        <tissue evidence="1">Whole body</tissue>
    </source>
</reference>
<sequence length="69" mass="8231">MDASLWTSRELEISIKQHTRIRVLQSRWGHVLHRPNGPPRVFPPELDICHQRHSVENILRRVCRLLPTF</sequence>
<dbReference type="Proteomes" id="UP001168972">
    <property type="component" value="Unassembled WGS sequence"/>
</dbReference>
<protein>
    <submittedName>
        <fullName evidence="1">Uncharacterized protein</fullName>
    </submittedName>
</protein>
<dbReference type="EMBL" id="JAQQBR010001833">
    <property type="protein sequence ID" value="KAK0163120.1"/>
    <property type="molecule type" value="Genomic_DNA"/>
</dbReference>
<evidence type="ECO:0000313" key="1">
    <source>
        <dbReference type="EMBL" id="KAK0163120.1"/>
    </source>
</evidence>
<evidence type="ECO:0000313" key="2">
    <source>
        <dbReference type="Proteomes" id="UP001168972"/>
    </source>
</evidence>
<keyword evidence="2" id="KW-1185">Reference proteome</keyword>
<organism evidence="1 2">
    <name type="scientific">Microctonus hyperodae</name>
    <name type="common">Parasitoid wasp</name>
    <dbReference type="NCBI Taxonomy" id="165561"/>
    <lineage>
        <taxon>Eukaryota</taxon>
        <taxon>Metazoa</taxon>
        <taxon>Ecdysozoa</taxon>
        <taxon>Arthropoda</taxon>
        <taxon>Hexapoda</taxon>
        <taxon>Insecta</taxon>
        <taxon>Pterygota</taxon>
        <taxon>Neoptera</taxon>
        <taxon>Endopterygota</taxon>
        <taxon>Hymenoptera</taxon>
        <taxon>Apocrita</taxon>
        <taxon>Ichneumonoidea</taxon>
        <taxon>Braconidae</taxon>
        <taxon>Euphorinae</taxon>
        <taxon>Microctonus</taxon>
    </lineage>
</organism>
<comment type="caution">
    <text evidence="1">The sequence shown here is derived from an EMBL/GenBank/DDBJ whole genome shotgun (WGS) entry which is preliminary data.</text>
</comment>
<proteinExistence type="predicted"/>
<name>A0AA39KIR6_MICHY</name>
<accession>A0AA39KIR6</accession>
<dbReference type="AlphaFoldDB" id="A0AA39KIR6"/>